<dbReference type="EMBL" id="PUIO01000030">
    <property type="protein sequence ID" value="PQP22583.1"/>
    <property type="molecule type" value="Genomic_DNA"/>
</dbReference>
<reference evidence="2" key="1">
    <citation type="submission" date="2018-02" db="EMBL/GenBank/DDBJ databases">
        <title>Draft genome sequencing of Rhodococcus opacus KU647198.</title>
        <authorList>
            <person name="Zheng B.-X."/>
        </authorList>
    </citation>
    <scope>NUCLEOTIDE SEQUENCE [LARGE SCALE GENOMIC DNA]</scope>
    <source>
        <strain evidence="2">04-OD7</strain>
    </source>
</reference>
<comment type="caution">
    <text evidence="1">The sequence shown here is derived from an EMBL/GenBank/DDBJ whole genome shotgun (WGS) entry which is preliminary data.</text>
</comment>
<accession>A0A2S8J6H8</accession>
<dbReference type="Proteomes" id="UP000239290">
    <property type="component" value="Unassembled WGS sequence"/>
</dbReference>
<gene>
    <name evidence="1" type="ORF">C5613_23295</name>
</gene>
<protein>
    <recommendedName>
        <fullName evidence="3">Enoyl-CoA hydratase</fullName>
    </recommendedName>
</protein>
<evidence type="ECO:0000313" key="2">
    <source>
        <dbReference type="Proteomes" id="UP000239290"/>
    </source>
</evidence>
<dbReference type="GO" id="GO:0006635">
    <property type="term" value="P:fatty acid beta-oxidation"/>
    <property type="evidence" value="ECO:0007669"/>
    <property type="project" value="TreeGrafter"/>
</dbReference>
<dbReference type="Gene3D" id="3.90.226.10">
    <property type="entry name" value="2-enoyl-CoA Hydratase, Chain A, domain 1"/>
    <property type="match status" value="1"/>
</dbReference>
<dbReference type="SUPFAM" id="SSF52096">
    <property type="entry name" value="ClpP/crotonase"/>
    <property type="match status" value="1"/>
</dbReference>
<dbReference type="RefSeq" id="WP_105417957.1">
    <property type="nucleotide sequence ID" value="NZ_PUIO01000030.1"/>
</dbReference>
<dbReference type="InterPro" id="IPR029045">
    <property type="entry name" value="ClpP/crotonase-like_dom_sf"/>
</dbReference>
<organism evidence="1 2">
    <name type="scientific">Rhodococcus opacus</name>
    <name type="common">Nocardia opaca</name>
    <dbReference type="NCBI Taxonomy" id="37919"/>
    <lineage>
        <taxon>Bacteria</taxon>
        <taxon>Bacillati</taxon>
        <taxon>Actinomycetota</taxon>
        <taxon>Actinomycetes</taxon>
        <taxon>Mycobacteriales</taxon>
        <taxon>Nocardiaceae</taxon>
        <taxon>Rhodococcus</taxon>
    </lineage>
</organism>
<dbReference type="AlphaFoldDB" id="A0A2S8J6H8"/>
<dbReference type="InterPro" id="IPR001753">
    <property type="entry name" value="Enoyl-CoA_hydra/iso"/>
</dbReference>
<name>A0A2S8J6H8_RHOOP</name>
<evidence type="ECO:0008006" key="3">
    <source>
        <dbReference type="Google" id="ProtNLM"/>
    </source>
</evidence>
<dbReference type="GO" id="GO:0003824">
    <property type="term" value="F:catalytic activity"/>
    <property type="evidence" value="ECO:0007669"/>
    <property type="project" value="UniProtKB-ARBA"/>
</dbReference>
<dbReference type="CDD" id="cd06558">
    <property type="entry name" value="crotonase-like"/>
    <property type="match status" value="1"/>
</dbReference>
<dbReference type="PANTHER" id="PTHR11941">
    <property type="entry name" value="ENOYL-COA HYDRATASE-RELATED"/>
    <property type="match status" value="1"/>
</dbReference>
<dbReference type="PANTHER" id="PTHR11941:SF133">
    <property type="entry name" value="1,2-EPOXYPHENYLACETYL-COA ISOMERASE"/>
    <property type="match status" value="1"/>
</dbReference>
<dbReference type="Pfam" id="PF00378">
    <property type="entry name" value="ECH_1"/>
    <property type="match status" value="1"/>
</dbReference>
<evidence type="ECO:0000313" key="1">
    <source>
        <dbReference type="EMBL" id="PQP22583.1"/>
    </source>
</evidence>
<proteinExistence type="predicted"/>
<sequence length="288" mass="30624">MSEELHVSVDEHVAVLTVDRPLANNSLGGSLLRELLDVSAKLERDDSVRVIVTTANVSDGATAWSPGVDFAQLDGKLGPGADADVMFYGGVMQGDHASLGVSAQARRFDPLGPGRWILQMLNNFQKPTIAAINGAVAGGGIGWAGLHTYRIAGESVKFKAAFGTLGFGPDMGASYFVTKLMGQSAATDFLLRDQPMSAEDAHRAGFVNQVVPDGQVLEHALKVAKDLAQLPPLGLRATVRALRGAETNTLAEQLDLEWDNQRITFATEDAAAAFEAFKTRTKGTYVGR</sequence>